<dbReference type="CDD" id="cd00397">
    <property type="entry name" value="DNA_BRE_C"/>
    <property type="match status" value="1"/>
</dbReference>
<reference evidence="3 4" key="1">
    <citation type="submission" date="2020-07" db="EMBL/GenBank/DDBJ databases">
        <title>Complete genome sequence of Chitinibacter sp. 2T18.</title>
        <authorList>
            <person name="Bae J.-W."/>
            <person name="Choi J.-W."/>
        </authorList>
    </citation>
    <scope>NUCLEOTIDE SEQUENCE [LARGE SCALE GENOMIC DNA]</scope>
    <source>
        <strain evidence="3 4">2T18</strain>
    </source>
</reference>
<dbReference type="Proteomes" id="UP000509597">
    <property type="component" value="Chromosome"/>
</dbReference>
<sequence length="1770" mass="201544">MDQDLPDLNKFVVELNTVSPQDAESIAELVKSVLGLKEDIDQLHETVGALSAIFKTSQWTEAHLSNAHRSAINALLRLKQLSTTYPKLIPRTYSTSIKHRVKDRPLITTWTVTSTPYSPEQLQIARFLQAAVFIWCTNKFERIPNAILEVCAGIRRLLKGSYDCDWKFTTAPSEQLAILIEDAADPQHPLNHCIKGLKLLHGSFAGFTAFEPILQKVPIQRSDLPHKGTARSRLNIQNPITRAVYLPPKDLDIDEPRIELIVEEPEEAPSELGTFGQYARLREARYRTARENNYLPWAWESLNEYDLNCIIQGLKTEILPEHRTGALLALITLSCSVDLNELLQTRFVTEWDHLPGLQINLRDGHWGRGFPDFPGRFTPTSVQKAEFELQHDWLILPVPTLMYSMLLEITDLDTKSLAETLHLNSPNEAEAAMSLWLKSLRETSPALRATYARLRRILFDAEVREHGDELLASLVVNTVQFAPTVGYYYYSIPSNELVARYSAQLLKLGLEIIPICTRPDRFGSRLFLSPSKHTQVLSEQLIRMRAIDELPLPCDYSELVLAHAHMACYTAWMLQCATGHRAADQFSFTLSTLDDSGWSIIRDKVIDEGHQARLVRLSPIVQKQMQLYSQHLRGLAQRLAYIDVSLAGEIGRMDSLPLLSGKVNYFFLLPMQLGRDLKKLGTAEVIGWLGKTGLWPSNLPRHWFISALRDKGLPGEWVSGAAGHIQAGQQPWSSSMSCPPNNIIEQWDVAVDAWLTELGFYPHPGIRVINKKKIPTAYSRAELRSGPIPRIISPEATLTLNQVKPLINSVLRERSWKELLENKSLQQEVQNAILTHPDTSTQSKIQTLNVLKRYLRIKSAGKYHSGFVLDGLSSEPSSVAYDHLIWVQRAEWLRAEFTRNFPAEPSLMRLPELSAWAILALSIETGITNKNHLFAALEAVTQHGLTHFRQHCWLEWQDKQKRQFRWWPGMLSILLLTEIYGRKTEIPPIREIHTSLSDILGEQFDLVTQWRDQKRTQYLTAIETAMRAWQRHNLPGVLASYACDEIKTWAIPKNNLIRILSDQRSEQLKDLEDDAPRAFPAQHKLNTDFKIQKKALSDLQKIVRAFVGVDTSQHLHAGSQGTVNRTNTAKAIDQLIDAWSELGICSVLHLLAHYAKSVLKKKSHGHYFAASTVYDYVFTVGNPLLELAWNDDFADLESEDFADTYLQALNYSKNTEGRGRLGTRIRYFHDYLITHFDAAIVDFEKLDPAFAGSTSLVHAQIITVQEYQNAKSLLRTDVHAEIEEAELQTLALILIFRFGLRIGECFRLTLRDLVFIDQLPTVYVRQNKWGRPKSSSGFRQLPCWTMTEDELEILKLRLTTLNARFHGHKDVPIFCKSDNHEERISRFRLSQRLLQALKIATGNPACRIHHARHTFASAAIYVSTTHHLENHNQLSAWFPGQAGALERQWLGPTYSSRRLLHAISTHLGHAHLDTTFGAYTHSLDLAFSLHSQKCALTCPSDRQLAQWTGLTVGAIKMRRGRTKDQPHLFTSELIQSALKRQGVAKQELVLHNHVLPTLPPRQHPGIFSLKLLQLAIEGMIKGISIEEISIHFGLPNRQASQLQLAYNKLVADTGYLRFGTAQTHGYLDNNFYNALCDQINAYFAREPDSAKTILQIWRDNYRPRNTGLHLSKPEDCRLWEVFLHAIGAHKTVWTIKTQYHKRSATTESSEATSFTNYRRAYKLRDKLHKKNGLGQFHTTTQQKVTSRQLSQTEMHHILALWALKVELKID</sequence>
<dbReference type="InterPro" id="IPR013762">
    <property type="entry name" value="Integrase-like_cat_sf"/>
</dbReference>
<evidence type="ECO:0000256" key="1">
    <source>
        <dbReference type="ARBA" id="ARBA00023172"/>
    </source>
</evidence>
<evidence type="ECO:0000313" key="3">
    <source>
        <dbReference type="EMBL" id="QLG89594.1"/>
    </source>
</evidence>
<feature type="domain" description="Tyr recombinase" evidence="2">
    <location>
        <begin position="1268"/>
        <end position="1496"/>
    </location>
</feature>
<dbReference type="GO" id="GO:0003677">
    <property type="term" value="F:DNA binding"/>
    <property type="evidence" value="ECO:0007669"/>
    <property type="project" value="InterPro"/>
</dbReference>
<dbReference type="Gene3D" id="1.10.443.10">
    <property type="entry name" value="Intergrase catalytic core"/>
    <property type="match status" value="1"/>
</dbReference>
<gene>
    <name evidence="3" type="ORF">HQ393_15805</name>
</gene>
<dbReference type="InterPro" id="IPR011010">
    <property type="entry name" value="DNA_brk_join_enz"/>
</dbReference>
<protein>
    <submittedName>
        <fullName evidence="3">Site-specific integrase</fullName>
    </submittedName>
</protein>
<dbReference type="KEGG" id="chiz:HQ393_15805"/>
<organism evidence="3 4">
    <name type="scientific">Chitinibacter bivalviorum</name>
    <dbReference type="NCBI Taxonomy" id="2739434"/>
    <lineage>
        <taxon>Bacteria</taxon>
        <taxon>Pseudomonadati</taxon>
        <taxon>Pseudomonadota</taxon>
        <taxon>Betaproteobacteria</taxon>
        <taxon>Neisseriales</taxon>
        <taxon>Chitinibacteraceae</taxon>
        <taxon>Chitinibacter</taxon>
    </lineage>
</organism>
<evidence type="ECO:0000259" key="2">
    <source>
        <dbReference type="PROSITE" id="PS51898"/>
    </source>
</evidence>
<proteinExistence type="predicted"/>
<accession>A0A7H9BQT5</accession>
<dbReference type="InterPro" id="IPR002104">
    <property type="entry name" value="Integrase_catalytic"/>
</dbReference>
<dbReference type="GO" id="GO:0015074">
    <property type="term" value="P:DNA integration"/>
    <property type="evidence" value="ECO:0007669"/>
    <property type="project" value="InterPro"/>
</dbReference>
<keyword evidence="4" id="KW-1185">Reference proteome</keyword>
<dbReference type="RefSeq" id="WP_179356456.1">
    <property type="nucleotide sequence ID" value="NZ_CP058627.1"/>
</dbReference>
<dbReference type="SUPFAM" id="SSF56349">
    <property type="entry name" value="DNA breaking-rejoining enzymes"/>
    <property type="match status" value="1"/>
</dbReference>
<evidence type="ECO:0000313" key="4">
    <source>
        <dbReference type="Proteomes" id="UP000509597"/>
    </source>
</evidence>
<keyword evidence="1" id="KW-0233">DNA recombination</keyword>
<dbReference type="EMBL" id="CP058627">
    <property type="protein sequence ID" value="QLG89594.1"/>
    <property type="molecule type" value="Genomic_DNA"/>
</dbReference>
<name>A0A7H9BQT5_9NEIS</name>
<dbReference type="GO" id="GO:0006310">
    <property type="term" value="P:DNA recombination"/>
    <property type="evidence" value="ECO:0007669"/>
    <property type="project" value="UniProtKB-KW"/>
</dbReference>
<dbReference type="PROSITE" id="PS51898">
    <property type="entry name" value="TYR_RECOMBINASE"/>
    <property type="match status" value="1"/>
</dbReference>